<dbReference type="InterPro" id="IPR050708">
    <property type="entry name" value="T6SS_VgrG/RHS"/>
</dbReference>
<dbReference type="Pfam" id="PF25023">
    <property type="entry name" value="TEN_YD-shell"/>
    <property type="match status" value="1"/>
</dbReference>
<gene>
    <name evidence="5" type="ORF">ACFFSA_13965</name>
</gene>
<feature type="chain" id="PRO_5046044212" evidence="3">
    <location>
        <begin position="35"/>
        <end position="2331"/>
    </location>
</feature>
<dbReference type="NCBIfam" id="TIGR03696">
    <property type="entry name" value="Rhs_assc_core"/>
    <property type="match status" value="1"/>
</dbReference>
<feature type="region of interest" description="Disordered" evidence="2">
    <location>
        <begin position="818"/>
        <end position="841"/>
    </location>
</feature>
<feature type="signal peptide" evidence="3">
    <location>
        <begin position="1"/>
        <end position="34"/>
    </location>
</feature>
<evidence type="ECO:0000313" key="6">
    <source>
        <dbReference type="Proteomes" id="UP001589532"/>
    </source>
</evidence>
<proteinExistence type="predicted"/>
<dbReference type="RefSeq" id="WP_344995944.1">
    <property type="nucleotide sequence ID" value="NZ_BAAAXV010000008.1"/>
</dbReference>
<evidence type="ECO:0000313" key="5">
    <source>
        <dbReference type="EMBL" id="MFB9624189.1"/>
    </source>
</evidence>
<dbReference type="EMBL" id="JBHMBW010000011">
    <property type="protein sequence ID" value="MFB9624189.1"/>
    <property type="molecule type" value="Genomic_DNA"/>
</dbReference>
<dbReference type="SUPFAM" id="SSF51294">
    <property type="entry name" value="Hedgehog/intein (Hint) domain"/>
    <property type="match status" value="1"/>
</dbReference>
<dbReference type="InterPro" id="IPR036844">
    <property type="entry name" value="Hint_dom_sf"/>
</dbReference>
<dbReference type="PANTHER" id="PTHR32305:SF17">
    <property type="entry name" value="TRNA NUCLEASE WAPA"/>
    <property type="match status" value="1"/>
</dbReference>
<dbReference type="CDD" id="cd00081">
    <property type="entry name" value="Hint"/>
    <property type="match status" value="1"/>
</dbReference>
<accession>A0ABV5RZI2</accession>
<reference evidence="5 6" key="1">
    <citation type="submission" date="2024-09" db="EMBL/GenBank/DDBJ databases">
        <authorList>
            <person name="Sun Q."/>
            <person name="Mori K."/>
        </authorList>
    </citation>
    <scope>NUCLEOTIDE SEQUENCE [LARGE SCALE GENOMIC DNA]</scope>
    <source>
        <strain evidence="5 6">JCM 3143</strain>
    </source>
</reference>
<comment type="caution">
    <text evidence="5">The sequence shown here is derived from an EMBL/GenBank/DDBJ whole genome shotgun (WGS) entry which is preliminary data.</text>
</comment>
<dbReference type="Proteomes" id="UP001589532">
    <property type="component" value="Unassembled WGS sequence"/>
</dbReference>
<dbReference type="InterPro" id="IPR030934">
    <property type="entry name" value="Intein_C"/>
</dbReference>
<feature type="domain" description="Hint" evidence="4">
    <location>
        <begin position="2045"/>
        <end position="2150"/>
    </location>
</feature>
<dbReference type="NCBIfam" id="TIGR01643">
    <property type="entry name" value="YD_repeat_2x"/>
    <property type="match status" value="1"/>
</dbReference>
<sequence length="2331" mass="249056">MRSGRNGRRVPRLVATLTALVVCAGLLAAAPVEAPPVAADTDRLLPKPADPDKTVAGHEIKVKPRKVDASVAHPAPPATVTWPKAGVAEVSLPAAAPGLRASAPAATKAGALPVWVGAAPSAPSAASSAVASAASSAAPDKVRVRMLDREAGRRAGVDGVMFSVEPAGPASVPEKLAVRLDYSGFARAYGASYGSRLRLVRFPACALSTPDAAGCRTATPVASANDTEHQSVSAEVTTASADGAATVLAAAPEPAGDKGDYKATPLSASATWGVGAQSGDFTWSYALRVPPVPGGLTPGVTLSYSSSSIDGRTSNTNTQPSWVGDGFDLWPGFIERRYKPCKDDGVPKNSTWDTYPGDLCWGYDNATMTLNGKGGELIPAGGNTWRMKNDDGTRIEKLTSDSVNNGDDDGEYWKVTTTDGTQYFFGLNTLALENPQTQSAWTVPVFGDDDGEPCHKAEFKDSWCRQAWRWNLDKIVDRDGNAITYFYKQETNHYGRNLKPEDETSYVRGGYLDHIDYGLRADNLFPGKAPARVDFEVSERCLRSEDADCAEDKIKDHPEYWEDVPWDLHCDADQECKEEHGTLSPTFWSRKRLTLIKTEILKENGVDYRPVDYWELKHAWGMADVDRQLLLTSIVHTGLAGQDPVVLPPVSFVYTQLPNRVDKFGDDVGPFVKNRLGTVYNEFGGVLDVNYSAADCTTADLPTPQTNQRRCFPTYWMKTSGESDHPTLDWFHKYVVTQTVQTDLTGGSPDMVTKYDYGIGHPAWHFDDDDGITPEKYKTWSQWRGYDKVRVISAATSGAPGQVDHWYFQGMDGDRLNTSGGKKDVEVSDDEGGGPYPDHESLQGFEVRTVTYDKAGGKVVSKSVASPWHHQTASRTRSWGTVTANLVGAKTTRQMTALDGGNWRETKTTTNTFDTTTGAPTQVDDFGDVAVDTDNRCTTVTMAAQNTADWLVALPAQVRTVAASCGKTVDFTKQLISDVRTYYDGGALGAAPTRGLVTATDKVAATGTTSTAVRYVPGSRTTYDAYGRPKTMTVVDNTADTPVERTTTTAYTETSGLTTKTTVTGPPVKSGDAGSAMTTTTELDPAWGNTLKSTDEGDKTTVFSYDALGRVTRVWAPGRGTDQLPDKQFGYQIVSGKIIAVSTKELNKDGGQDTAYELIDGWLRSRQTQQPGPDGGRLVSDTFYNAQGSVDRTYAAYYADGAPGTSLFGVDTPGQVETQTAYTYDGLGRVLTERLLAGNSDAGEKWRTTYAYGGDWTTVTPPDGGIPTTTLVDAQGRKIEVRQHKPGGYDSTFYTYTSRGDLASIKGFGGHNWTYNYDVRGRKVQASDPDKGVSTFTYDDLDRLVQTEDARGKKISTTYDPIGRQIARYDTTSGSPGTKLAEWTYDTVRKGQPTASIRYENGAVYTESVNFYDNQNRPTRTTVTLSGLPTAESALAPSAGYQFNTVYNLDGSVQSVSSPAAGGLPNEVIATTYDDLGRAIKLTSNLATYVIGTDYSKTSKLLGRRLSTGGKQVDQTYGYEFGTQRLKTSTTVHAGMPGVDRNATYGYDDAGNITQITDVSRDGTDNQCFRYDYLRRLTDAWTQATDSCVTDPASATLGGPAPYRTAYTFDASGNRATETQYDTSNKLTATRTYAYAGGTGVGASYKGHQLATVTTQTGTGGRTDSYAYDATGNTTRRTTGAGDQTLSWDAEGHLTKVTDSGAGETSFGYDSSGDRLIRRDPTGTTLYLSGLEIRLNKGATATQATRYYSHDGDTVAMRTTAGVTFLSPDHQGTGEVAIDATTGTLTKRRYTPFGQPRGTEAGGWPGERGFVGGTIDSSTSLTHLGAREYDADIGRFISVDPLFNLDYPQSWDGYSYANQTPVTQSDPDGLDGPLHGNPNCYYANKGCPHSNPGGGHSSPSSSPPAKKCHFLCHVRNFTGGAASGLLNGTLGTAKNFLADVYYGIVKMSCPPGIPTGCVAAADDAQANSPLYKDIPTWGDKNSKNYKVGKFVGEWAPVVIGGAGAVRAGAAKLAEKAAARAARKGAAKVGSRAAARAGRSGGGCTRNSFIPGTKVLMADGSFKAIERVKVGDRVLATDPGTGRTEARQVTALIVGEGIKHLVKITVDVDGDRGDRTGSVTATEGHPFWLDDLREWRDADQLQPGMWLRTSAGTHVQITAVQKWTATQHVHNLTADDIHSYYVLAGATPVLVHNCGTGSVSNSRPNDLPIEQMEADLAGISPMAAGSPGFSRAASEGGTFLWTVGEGGDLNMVRAAPGIHHTVASGGESVAAAGQVTFRSGGAVSSFDNLTGHYTPPCAECAAAFIGRGVDAFAKAGIRIPRSVITDYGGRAP</sequence>
<dbReference type="Gene3D" id="2.170.16.10">
    <property type="entry name" value="Hedgehog/Intein (Hint) domain"/>
    <property type="match status" value="1"/>
</dbReference>
<dbReference type="InterPro" id="IPR022385">
    <property type="entry name" value="Rhs_assc_core"/>
</dbReference>
<feature type="region of interest" description="Disordered" evidence="2">
    <location>
        <begin position="1058"/>
        <end position="1093"/>
    </location>
</feature>
<evidence type="ECO:0000256" key="2">
    <source>
        <dbReference type="SAM" id="MobiDB-lite"/>
    </source>
</evidence>
<dbReference type="SMART" id="SM00306">
    <property type="entry name" value="HintN"/>
    <property type="match status" value="1"/>
</dbReference>
<name>A0ABV5RZI2_9ACTN</name>
<dbReference type="PANTHER" id="PTHR32305">
    <property type="match status" value="1"/>
</dbReference>
<keyword evidence="1" id="KW-0677">Repeat</keyword>
<keyword evidence="3" id="KW-0732">Signal</keyword>
<evidence type="ECO:0000259" key="4">
    <source>
        <dbReference type="SMART" id="SM00306"/>
    </source>
</evidence>
<feature type="region of interest" description="Disordered" evidence="2">
    <location>
        <begin position="1664"/>
        <end position="1684"/>
    </location>
</feature>
<keyword evidence="6" id="KW-1185">Reference proteome</keyword>
<dbReference type="InterPro" id="IPR056823">
    <property type="entry name" value="TEN-like_YD-shell"/>
</dbReference>
<dbReference type="PROSITE" id="PS50818">
    <property type="entry name" value="INTEIN_C_TER"/>
    <property type="match status" value="1"/>
</dbReference>
<dbReference type="Gene3D" id="2.180.10.10">
    <property type="entry name" value="RHS repeat-associated core"/>
    <property type="match status" value="2"/>
</dbReference>
<evidence type="ECO:0000256" key="1">
    <source>
        <dbReference type="ARBA" id="ARBA00022737"/>
    </source>
</evidence>
<organism evidence="5 6">
    <name type="scientific">Nonomuraea helvata</name>
    <dbReference type="NCBI Taxonomy" id="37484"/>
    <lineage>
        <taxon>Bacteria</taxon>
        <taxon>Bacillati</taxon>
        <taxon>Actinomycetota</taxon>
        <taxon>Actinomycetes</taxon>
        <taxon>Streptosporangiales</taxon>
        <taxon>Streptosporangiaceae</taxon>
        <taxon>Nonomuraea</taxon>
    </lineage>
</organism>
<dbReference type="Pfam" id="PF07591">
    <property type="entry name" value="PT-HINT"/>
    <property type="match status" value="1"/>
</dbReference>
<feature type="compositionally biased region" description="Low complexity" evidence="2">
    <location>
        <begin position="1058"/>
        <end position="1070"/>
    </location>
</feature>
<evidence type="ECO:0000256" key="3">
    <source>
        <dbReference type="SAM" id="SignalP"/>
    </source>
</evidence>
<feature type="compositionally biased region" description="Low complexity" evidence="2">
    <location>
        <begin position="1670"/>
        <end position="1682"/>
    </location>
</feature>
<dbReference type="InterPro" id="IPR006530">
    <property type="entry name" value="YD"/>
</dbReference>
<protein>
    <submittedName>
        <fullName evidence="5">Polymorphic toxin-type HINT domain-containing protein</fullName>
    </submittedName>
</protein>
<dbReference type="InterPro" id="IPR003587">
    <property type="entry name" value="Hint_dom_N"/>
</dbReference>